<dbReference type="InterPro" id="IPR009911">
    <property type="entry name" value="Fibroin_P25"/>
</dbReference>
<name>A0A8R2AIA4_BOMMO</name>
<organism evidence="2 3">
    <name type="scientific">Bombyx mori</name>
    <name type="common">Silk moth</name>
    <dbReference type="NCBI Taxonomy" id="7091"/>
    <lineage>
        <taxon>Eukaryota</taxon>
        <taxon>Metazoa</taxon>
        <taxon>Ecdysozoa</taxon>
        <taxon>Arthropoda</taxon>
        <taxon>Hexapoda</taxon>
        <taxon>Insecta</taxon>
        <taxon>Pterygota</taxon>
        <taxon>Neoptera</taxon>
        <taxon>Endopterygota</taxon>
        <taxon>Lepidoptera</taxon>
        <taxon>Glossata</taxon>
        <taxon>Ditrysia</taxon>
        <taxon>Bombycoidea</taxon>
        <taxon>Bombycidae</taxon>
        <taxon>Bombycinae</taxon>
        <taxon>Bombyx</taxon>
    </lineage>
</organism>
<dbReference type="Proteomes" id="UP000005204">
    <property type="component" value="Unassembled WGS sequence"/>
</dbReference>
<reference evidence="2" key="2">
    <citation type="submission" date="2022-06" db="UniProtKB">
        <authorList>
            <consortium name="EnsemblMetazoa"/>
        </authorList>
    </citation>
    <scope>IDENTIFICATION</scope>
    <source>
        <strain evidence="2">p50T (Dazao)</strain>
    </source>
</reference>
<evidence type="ECO:0000313" key="3">
    <source>
        <dbReference type="Proteomes" id="UP000005204"/>
    </source>
</evidence>
<dbReference type="RefSeq" id="XP_004922637.2">
    <property type="nucleotide sequence ID" value="XM_004922580.4"/>
</dbReference>
<dbReference type="InterPro" id="IPR038606">
    <property type="entry name" value="To_sf"/>
</dbReference>
<dbReference type="KEGG" id="bmor:101737938"/>
<accession>A0A8R2AIA4</accession>
<feature type="chain" id="PRO_5035845632" description="Hemolymph juvenile hormone binding protein" evidence="1">
    <location>
        <begin position="21"/>
        <end position="240"/>
    </location>
</feature>
<keyword evidence="3" id="KW-1185">Reference proteome</keyword>
<sequence>MRNYLCLIFILVSFFGCAKSSSEHPGSDYDSIRRPCPSFNIDCIRSYFQYHASCVPHYEPIPDPLYLQKYSLYIANSNITVELNDVKVQGLLNAKIVEFYINKRTDKLVLAIETEKLTVETPRMLMKYLRKAQEPIELVDNLYVGYGVVTITATMPYINNIQLTNAEVTAYAEDGNPPYTMGPNINNSSDPVVKTSYEHLLNNIPFNIREAFVTQGPLFMANYIQYNICDFGLRFNSYSH</sequence>
<dbReference type="Pfam" id="PF07294">
    <property type="entry name" value="Fibroin_P25"/>
    <property type="match status" value="1"/>
</dbReference>
<reference evidence="3" key="1">
    <citation type="journal article" date="2008" name="Insect Biochem. Mol. Biol.">
        <title>The genome of a lepidopteran model insect, the silkworm Bombyx mori.</title>
        <authorList>
            <consortium name="International Silkworm Genome Consortium"/>
        </authorList>
    </citation>
    <scope>NUCLEOTIDE SEQUENCE [LARGE SCALE GENOMIC DNA]</scope>
    <source>
        <strain evidence="3">p50T</strain>
    </source>
</reference>
<dbReference type="Gene3D" id="3.15.10.30">
    <property type="entry name" value="Haemolymph juvenile hormone binding protein"/>
    <property type="match status" value="1"/>
</dbReference>
<proteinExistence type="predicted"/>
<dbReference type="AlphaFoldDB" id="A0A8R2AIA4"/>
<evidence type="ECO:0008006" key="4">
    <source>
        <dbReference type="Google" id="ProtNLM"/>
    </source>
</evidence>
<dbReference type="GO" id="GO:0005198">
    <property type="term" value="F:structural molecule activity"/>
    <property type="evidence" value="ECO:0007669"/>
    <property type="project" value="InterPro"/>
</dbReference>
<dbReference type="GO" id="GO:0005576">
    <property type="term" value="C:extracellular region"/>
    <property type="evidence" value="ECO:0007669"/>
    <property type="project" value="InterPro"/>
</dbReference>
<dbReference type="GeneID" id="101737938"/>
<evidence type="ECO:0000313" key="2">
    <source>
        <dbReference type="EnsemblMetazoa" id="XP_004922637.2"/>
    </source>
</evidence>
<protein>
    <recommendedName>
        <fullName evidence="4">Hemolymph juvenile hormone binding protein</fullName>
    </recommendedName>
</protein>
<feature type="signal peptide" evidence="1">
    <location>
        <begin position="1"/>
        <end position="20"/>
    </location>
</feature>
<keyword evidence="1" id="KW-0732">Signal</keyword>
<dbReference type="EnsemblMetazoa" id="XM_004922580.3">
    <property type="protein sequence ID" value="XP_004922637.2"/>
    <property type="gene ID" value="LOC101737938"/>
</dbReference>
<evidence type="ECO:0000256" key="1">
    <source>
        <dbReference type="SAM" id="SignalP"/>
    </source>
</evidence>
<dbReference type="PROSITE" id="PS51257">
    <property type="entry name" value="PROKAR_LIPOPROTEIN"/>
    <property type="match status" value="1"/>
</dbReference>